<evidence type="ECO:0000256" key="1">
    <source>
        <dbReference type="SAM" id="MobiDB-lite"/>
    </source>
</evidence>
<proteinExistence type="predicted"/>
<accession>A0A7J6G3J7</accession>
<dbReference type="EMBL" id="JAATIQ010000142">
    <property type="protein sequence ID" value="KAF4377583.1"/>
    <property type="molecule type" value="Genomic_DNA"/>
</dbReference>
<dbReference type="Proteomes" id="UP000583929">
    <property type="component" value="Unassembled WGS sequence"/>
</dbReference>
<sequence>MDTQPNKTINELGEVKSKVDSVDHQSSAGQGQEMRHVQVIHHSHPSGNSSTTTTTSGVLAGAAAAAAVSIQCAKDALSGK</sequence>
<reference evidence="2 3" key="1">
    <citation type="journal article" date="2020" name="bioRxiv">
        <title>Sequence and annotation of 42 cannabis genomes reveals extensive copy number variation in cannabinoid synthesis and pathogen resistance genes.</title>
        <authorList>
            <person name="Mckernan K.J."/>
            <person name="Helbert Y."/>
            <person name="Kane L.T."/>
            <person name="Ebling H."/>
            <person name="Zhang L."/>
            <person name="Liu B."/>
            <person name="Eaton Z."/>
            <person name="Mclaughlin S."/>
            <person name="Kingan S."/>
            <person name="Baybayan P."/>
            <person name="Concepcion G."/>
            <person name="Jordan M."/>
            <person name="Riva A."/>
            <person name="Barbazuk W."/>
            <person name="Harkins T."/>
        </authorList>
    </citation>
    <scope>NUCLEOTIDE SEQUENCE [LARGE SCALE GENOMIC DNA]</scope>
    <source>
        <strain evidence="3">cv. Jamaican Lion 4</strain>
        <tissue evidence="2">Leaf</tissue>
    </source>
</reference>
<gene>
    <name evidence="2" type="ORF">G4B88_006863</name>
</gene>
<protein>
    <submittedName>
        <fullName evidence="2">Uncharacterized protein</fullName>
    </submittedName>
</protein>
<feature type="region of interest" description="Disordered" evidence="1">
    <location>
        <begin position="1"/>
        <end position="55"/>
    </location>
</feature>
<organism evidence="2 3">
    <name type="scientific">Cannabis sativa</name>
    <name type="common">Hemp</name>
    <name type="synonym">Marijuana</name>
    <dbReference type="NCBI Taxonomy" id="3483"/>
    <lineage>
        <taxon>Eukaryota</taxon>
        <taxon>Viridiplantae</taxon>
        <taxon>Streptophyta</taxon>
        <taxon>Embryophyta</taxon>
        <taxon>Tracheophyta</taxon>
        <taxon>Spermatophyta</taxon>
        <taxon>Magnoliopsida</taxon>
        <taxon>eudicotyledons</taxon>
        <taxon>Gunneridae</taxon>
        <taxon>Pentapetalae</taxon>
        <taxon>rosids</taxon>
        <taxon>fabids</taxon>
        <taxon>Rosales</taxon>
        <taxon>Cannabaceae</taxon>
        <taxon>Cannabis</taxon>
    </lineage>
</organism>
<evidence type="ECO:0000313" key="3">
    <source>
        <dbReference type="Proteomes" id="UP000583929"/>
    </source>
</evidence>
<evidence type="ECO:0000313" key="2">
    <source>
        <dbReference type="EMBL" id="KAF4377583.1"/>
    </source>
</evidence>
<dbReference type="AlphaFoldDB" id="A0A7J6G3J7"/>
<keyword evidence="3" id="KW-1185">Reference proteome</keyword>
<feature type="compositionally biased region" description="Basic and acidic residues" evidence="1">
    <location>
        <begin position="13"/>
        <end position="23"/>
    </location>
</feature>
<name>A0A7J6G3J7_CANSA</name>
<feature type="compositionally biased region" description="Low complexity" evidence="1">
    <location>
        <begin position="46"/>
        <end position="55"/>
    </location>
</feature>
<comment type="caution">
    <text evidence="2">The sequence shown here is derived from an EMBL/GenBank/DDBJ whole genome shotgun (WGS) entry which is preliminary data.</text>
</comment>